<evidence type="ECO:0000256" key="3">
    <source>
        <dbReference type="SAM" id="SignalP"/>
    </source>
</evidence>
<protein>
    <submittedName>
        <fullName evidence="4">Fimbrial, major and minor subunit</fullName>
    </submittedName>
</protein>
<organism evidence="4 5">
    <name type="scientific">Providencia rettgeri</name>
    <dbReference type="NCBI Taxonomy" id="587"/>
    <lineage>
        <taxon>Bacteria</taxon>
        <taxon>Pseudomonadati</taxon>
        <taxon>Pseudomonadota</taxon>
        <taxon>Gammaproteobacteria</taxon>
        <taxon>Enterobacterales</taxon>
        <taxon>Morganellaceae</taxon>
        <taxon>Providencia</taxon>
    </lineage>
</organism>
<dbReference type="RefSeq" id="WP_115167589.1">
    <property type="nucleotide sequence ID" value="NZ_CP077317.1"/>
</dbReference>
<evidence type="ECO:0000256" key="2">
    <source>
        <dbReference type="ARBA" id="ARBA00049989"/>
    </source>
</evidence>
<dbReference type="Proteomes" id="UP000254208">
    <property type="component" value="Unassembled WGS sequence"/>
</dbReference>
<dbReference type="GO" id="GO:0007155">
    <property type="term" value="P:cell adhesion"/>
    <property type="evidence" value="ECO:0007669"/>
    <property type="project" value="InterPro"/>
</dbReference>
<feature type="chain" id="PRO_5016664337" evidence="3">
    <location>
        <begin position="25"/>
        <end position="266"/>
    </location>
</feature>
<feature type="signal peptide" evidence="3">
    <location>
        <begin position="1"/>
        <end position="24"/>
    </location>
</feature>
<evidence type="ECO:0000313" key="5">
    <source>
        <dbReference type="Proteomes" id="UP000254208"/>
    </source>
</evidence>
<dbReference type="GeneID" id="93673815"/>
<comment type="similarity">
    <text evidence="2">Belongs to the fimbrial K88 protein family.</text>
</comment>
<dbReference type="InterPro" id="IPR003467">
    <property type="entry name" value="Fimbrial_K88_FaeH"/>
</dbReference>
<dbReference type="EMBL" id="UGTZ01000001">
    <property type="protein sequence ID" value="SUC32117.1"/>
    <property type="molecule type" value="Genomic_DNA"/>
</dbReference>
<reference evidence="4 5" key="1">
    <citation type="submission" date="2018-06" db="EMBL/GenBank/DDBJ databases">
        <authorList>
            <consortium name="Pathogen Informatics"/>
            <person name="Doyle S."/>
        </authorList>
    </citation>
    <scope>NUCLEOTIDE SEQUENCE [LARGE SCALE GENOMIC DNA]</scope>
    <source>
        <strain evidence="4 5">NCTC11801</strain>
    </source>
</reference>
<evidence type="ECO:0000256" key="1">
    <source>
        <dbReference type="ARBA" id="ARBA00022729"/>
    </source>
</evidence>
<dbReference type="Pfam" id="PF02432">
    <property type="entry name" value="Fimbrial_K88"/>
    <property type="match status" value="1"/>
</dbReference>
<accession>A0A379FTZ7</accession>
<keyword evidence="1 3" id="KW-0732">Signal</keyword>
<sequence>MRKLKISVTALALASAVTSLGAMAATGVGSISHDIKFGGIIAENAPKWVWTLPQQTVRIDLKDGDAVEDSESNTKTWDIMQNRQPYRFLEGYMEPTVNGLAMLGLNADVKYLQDGVEVVPTAGANNTTELALKAIGNKDTTPVDGQLALTLEPVLLLAQAEKVGDTTLIAKQLADAGVTQANTNATEAYENAKTKLASQQSKVGATNITYDTSNVAPATSLADGTEVTIPTIGGYASTMTAGKLSFPKDTAVSQWISTITVQVQYK</sequence>
<dbReference type="GO" id="GO:0009289">
    <property type="term" value="C:pilus"/>
    <property type="evidence" value="ECO:0007669"/>
    <property type="project" value="InterPro"/>
</dbReference>
<dbReference type="AlphaFoldDB" id="A0A379FTZ7"/>
<name>A0A379FTZ7_PRORE</name>
<evidence type="ECO:0000313" key="4">
    <source>
        <dbReference type="EMBL" id="SUC32117.1"/>
    </source>
</evidence>
<gene>
    <name evidence="4" type="ORF">NCTC11801_03092</name>
</gene>
<proteinExistence type="inferred from homology"/>